<dbReference type="InterPro" id="IPR052554">
    <property type="entry name" value="2-oxoglutarate_synth_KorC"/>
</dbReference>
<evidence type="ECO:0000313" key="4">
    <source>
        <dbReference type="Proteomes" id="UP000515847"/>
    </source>
</evidence>
<dbReference type="SUPFAM" id="SSF53323">
    <property type="entry name" value="Pyruvate-ferredoxin oxidoreductase, PFOR, domain III"/>
    <property type="match status" value="1"/>
</dbReference>
<dbReference type="EMBL" id="CP045798">
    <property type="protein sequence ID" value="QNB46626.1"/>
    <property type="molecule type" value="Genomic_DNA"/>
</dbReference>
<dbReference type="RefSeq" id="WP_034424060.1">
    <property type="nucleotide sequence ID" value="NZ_CP045798.1"/>
</dbReference>
<dbReference type="Proteomes" id="UP000515847">
    <property type="component" value="Chromosome"/>
</dbReference>
<organism evidence="3 4">
    <name type="scientific">Thermanaerosceptrum fracticalcis</name>
    <dbReference type="NCBI Taxonomy" id="1712410"/>
    <lineage>
        <taxon>Bacteria</taxon>
        <taxon>Bacillati</taxon>
        <taxon>Bacillota</taxon>
        <taxon>Clostridia</taxon>
        <taxon>Eubacteriales</taxon>
        <taxon>Peptococcaceae</taxon>
        <taxon>Thermanaerosceptrum</taxon>
    </lineage>
</organism>
<keyword evidence="1" id="KW-0560">Oxidoreductase</keyword>
<dbReference type="PANTHER" id="PTHR42730">
    <property type="entry name" value="2-OXOGLUTARATE SYNTHASE SUBUNIT KORC"/>
    <property type="match status" value="1"/>
</dbReference>
<gene>
    <name evidence="3" type="ORF">BR63_10120</name>
</gene>
<keyword evidence="4" id="KW-1185">Reference proteome</keyword>
<dbReference type="Gene3D" id="3.40.920.10">
    <property type="entry name" value="Pyruvate-ferredoxin oxidoreductase, PFOR, domain III"/>
    <property type="match status" value="1"/>
</dbReference>
<dbReference type="Pfam" id="PF01558">
    <property type="entry name" value="POR"/>
    <property type="match status" value="1"/>
</dbReference>
<dbReference type="AlphaFoldDB" id="A0A7G6E3H2"/>
<dbReference type="GO" id="GO:0016903">
    <property type="term" value="F:oxidoreductase activity, acting on the aldehyde or oxo group of donors"/>
    <property type="evidence" value="ECO:0007669"/>
    <property type="project" value="InterPro"/>
</dbReference>
<evidence type="ECO:0000313" key="3">
    <source>
        <dbReference type="EMBL" id="QNB46626.1"/>
    </source>
</evidence>
<dbReference type="InterPro" id="IPR002869">
    <property type="entry name" value="Pyrv_flavodox_OxRed_cen"/>
</dbReference>
<dbReference type="KEGG" id="tfr:BR63_10120"/>
<evidence type="ECO:0000259" key="2">
    <source>
        <dbReference type="Pfam" id="PF01558"/>
    </source>
</evidence>
<reference evidence="3 4" key="1">
    <citation type="journal article" date="2019" name="Front. Microbiol.">
        <title>Thermoanaerosceptrum fracticalcis gen. nov. sp. nov., a Novel Fumarate-Fermenting Microorganism From a Deep Fractured Carbonate Aquifer of the US Great Basin.</title>
        <authorList>
            <person name="Hamilton-Brehm S.D."/>
            <person name="Stewart L.E."/>
            <person name="Zavarin M."/>
            <person name="Caldwell M."/>
            <person name="Lawson P.A."/>
            <person name="Onstott T.C."/>
            <person name="Grzymski J."/>
            <person name="Neveux I."/>
            <person name="Lollar B.S."/>
            <person name="Russell C.E."/>
            <person name="Moser D.P."/>
        </authorList>
    </citation>
    <scope>NUCLEOTIDE SEQUENCE [LARGE SCALE GENOMIC DNA]</scope>
    <source>
        <strain evidence="3 4">DRI-13</strain>
    </source>
</reference>
<evidence type="ECO:0000256" key="1">
    <source>
        <dbReference type="ARBA" id="ARBA00023002"/>
    </source>
</evidence>
<accession>A0A7G6E3H2</accession>
<dbReference type="PANTHER" id="PTHR42730:SF1">
    <property type="entry name" value="2-OXOGLUTARATE SYNTHASE SUBUNIT KORC"/>
    <property type="match status" value="1"/>
</dbReference>
<feature type="domain" description="Pyruvate/ketoisovalerate oxidoreductase catalytic" evidence="2">
    <location>
        <begin position="11"/>
        <end position="175"/>
    </location>
</feature>
<dbReference type="OrthoDB" id="9789125at2"/>
<name>A0A7G6E3H2_THEFR</name>
<dbReference type="InterPro" id="IPR019752">
    <property type="entry name" value="Pyrv/ketoisovalerate_OxRed_cat"/>
</dbReference>
<sequence>MLKQMILAGFGGQGVMSMGQLLVYGGMLEGKEVAWIPSYGPEMRGGTANCSVTISSSPISSPLVTEPDIVVAMNRPSLDKFEPLLKPGGILFINSSLIDRPAKRTDITVYYVPVNEKAGVLGESRVANMVMLGALLQAEPLIKPLSVMESLKKVLPENKHHLLPLNAQALAMGAEVVKEKSNKKTACKVG</sequence>
<protein>
    <submittedName>
        <fullName evidence="3">2-oxoacid:ferredoxin oxidoreductase subunit gamma</fullName>
    </submittedName>
</protein>
<proteinExistence type="predicted"/>